<reference evidence="1" key="1">
    <citation type="submission" date="2018-05" db="EMBL/GenBank/DDBJ databases">
        <authorList>
            <person name="Lanie J.A."/>
            <person name="Ng W.-L."/>
            <person name="Kazmierczak K.M."/>
            <person name="Andrzejewski T.M."/>
            <person name="Davidsen T.M."/>
            <person name="Wayne K.J."/>
            <person name="Tettelin H."/>
            <person name="Glass J.I."/>
            <person name="Rusch D."/>
            <person name="Podicherti R."/>
            <person name="Tsui H.-C.T."/>
            <person name="Winkler M.E."/>
        </authorList>
    </citation>
    <scope>NUCLEOTIDE SEQUENCE</scope>
</reference>
<proteinExistence type="predicted"/>
<dbReference type="AlphaFoldDB" id="A0A382RTG6"/>
<dbReference type="InterPro" id="IPR013785">
    <property type="entry name" value="Aldolase_TIM"/>
</dbReference>
<feature type="non-terminal residue" evidence="1">
    <location>
        <position position="117"/>
    </location>
</feature>
<dbReference type="SUPFAM" id="SSF51569">
    <property type="entry name" value="Aldolase"/>
    <property type="match status" value="1"/>
</dbReference>
<accession>A0A382RTG6</accession>
<protein>
    <recommendedName>
        <fullName evidence="2">Transaldolase</fullName>
    </recommendedName>
</protein>
<sequence>MTNEDLSKFKRSRLMGIMNAEENKKISAGPDIWLAGDPEDLKSMMNKGIKGIVTNTVVLKDMTDKYGSIIDLTKRYLDITDKKIAIEIDGHSTSELLDVGETFTKISDQIILKIPMT</sequence>
<dbReference type="EMBL" id="UINC01124082">
    <property type="protein sequence ID" value="SVD00984.1"/>
    <property type="molecule type" value="Genomic_DNA"/>
</dbReference>
<dbReference type="Gene3D" id="3.20.20.70">
    <property type="entry name" value="Aldolase class I"/>
    <property type="match status" value="1"/>
</dbReference>
<evidence type="ECO:0000313" key="1">
    <source>
        <dbReference type="EMBL" id="SVD00984.1"/>
    </source>
</evidence>
<organism evidence="1">
    <name type="scientific">marine metagenome</name>
    <dbReference type="NCBI Taxonomy" id="408172"/>
    <lineage>
        <taxon>unclassified sequences</taxon>
        <taxon>metagenomes</taxon>
        <taxon>ecological metagenomes</taxon>
    </lineage>
</organism>
<evidence type="ECO:0008006" key="2">
    <source>
        <dbReference type="Google" id="ProtNLM"/>
    </source>
</evidence>
<gene>
    <name evidence="1" type="ORF">METZ01_LOCUS353838</name>
</gene>
<name>A0A382RTG6_9ZZZZ</name>